<reference evidence="2 3" key="1">
    <citation type="submission" date="2019-03" db="EMBL/GenBank/DDBJ databases">
        <authorList>
            <person name="Kim M.K.M."/>
        </authorList>
    </citation>
    <scope>NUCLEOTIDE SEQUENCE [LARGE SCALE GENOMIC DNA]</scope>
    <source>
        <strain evidence="2 3">17J68-15</strain>
    </source>
</reference>
<feature type="transmembrane region" description="Helical" evidence="1">
    <location>
        <begin position="139"/>
        <end position="156"/>
    </location>
</feature>
<evidence type="ECO:0000313" key="2">
    <source>
        <dbReference type="EMBL" id="TCZ73665.1"/>
    </source>
</evidence>
<accession>A0A4R4E7G8</accession>
<organism evidence="2 3">
    <name type="scientific">Flaviaesturariibacter aridisoli</name>
    <dbReference type="NCBI Taxonomy" id="2545761"/>
    <lineage>
        <taxon>Bacteria</taxon>
        <taxon>Pseudomonadati</taxon>
        <taxon>Bacteroidota</taxon>
        <taxon>Chitinophagia</taxon>
        <taxon>Chitinophagales</taxon>
        <taxon>Chitinophagaceae</taxon>
        <taxon>Flaviaestuariibacter</taxon>
    </lineage>
</organism>
<protein>
    <recommendedName>
        <fullName evidence="4">DoxX family protein</fullName>
    </recommendedName>
</protein>
<evidence type="ECO:0000256" key="1">
    <source>
        <dbReference type="SAM" id="Phobius"/>
    </source>
</evidence>
<keyword evidence="1" id="KW-0472">Membrane</keyword>
<gene>
    <name evidence="2" type="ORF">E0486_05120</name>
</gene>
<keyword evidence="1" id="KW-1133">Transmembrane helix</keyword>
<dbReference type="OrthoDB" id="102112at2"/>
<sequence length="422" mass="46922">MRRSLLYRAALLFALLVALLLPFPWQLASFQQHLLPAIFGPGLYSSDSSPQAALYGALVVVAWGLALLLRPLFLMKPGILRLLQLVLTAWLAAVLARYGADKLFKTQFYLPEPSTLYTPLGFLDKDILYWSTIGTARPYNLFLGGTEVLAAALLLWRRTRRAGLLLALTVLVQVLAVDLCFGIGVRLFSGFLLLLTLLLLAPDARSWIAFLTGEAVAGTSGETHLVRSGETHMVRSGETNMVRSGETHMVRSGETHMVRSGETHMVRSVETHMVRSVETHMVRLYGRYAVLGLIALEALWPALRSGNWNDDVAARPPLHGAWAVLEQATQGQGGLPPAQRLLVHRAGYFVLQDSLERLHPHPYNYDSARQLLHIGFEGGDWRSYRCRYRRGDSLLLLFGNADSTVPLLRARALDWRALPALQ</sequence>
<dbReference type="Proteomes" id="UP000295164">
    <property type="component" value="Unassembled WGS sequence"/>
</dbReference>
<evidence type="ECO:0000313" key="3">
    <source>
        <dbReference type="Proteomes" id="UP000295164"/>
    </source>
</evidence>
<keyword evidence="1" id="KW-0812">Transmembrane</keyword>
<keyword evidence="3" id="KW-1185">Reference proteome</keyword>
<proteinExistence type="predicted"/>
<evidence type="ECO:0008006" key="4">
    <source>
        <dbReference type="Google" id="ProtNLM"/>
    </source>
</evidence>
<name>A0A4R4E7G8_9BACT</name>
<feature type="transmembrane region" description="Helical" evidence="1">
    <location>
        <begin position="80"/>
        <end position="100"/>
    </location>
</feature>
<feature type="transmembrane region" description="Helical" evidence="1">
    <location>
        <begin position="53"/>
        <end position="73"/>
    </location>
</feature>
<dbReference type="RefSeq" id="WP_131851070.1">
    <property type="nucleotide sequence ID" value="NZ_SKFH01000005.1"/>
</dbReference>
<feature type="transmembrane region" description="Helical" evidence="1">
    <location>
        <begin position="163"/>
        <end position="185"/>
    </location>
</feature>
<dbReference type="EMBL" id="SKFH01000005">
    <property type="protein sequence ID" value="TCZ73665.1"/>
    <property type="molecule type" value="Genomic_DNA"/>
</dbReference>
<dbReference type="AlphaFoldDB" id="A0A4R4E7G8"/>
<comment type="caution">
    <text evidence="2">The sequence shown here is derived from an EMBL/GenBank/DDBJ whole genome shotgun (WGS) entry which is preliminary data.</text>
</comment>